<name>A0ABT3SV01_9GAMM</name>
<dbReference type="InterPro" id="IPR010131">
    <property type="entry name" value="MdtP/NodT-like"/>
</dbReference>
<dbReference type="Gene3D" id="1.20.1600.10">
    <property type="entry name" value="Outer membrane efflux proteins (OEP)"/>
    <property type="match status" value="1"/>
</dbReference>
<evidence type="ECO:0000313" key="1">
    <source>
        <dbReference type="EMBL" id="MCX2973172.1"/>
    </source>
</evidence>
<dbReference type="SUPFAM" id="SSF56954">
    <property type="entry name" value="Outer membrane efflux proteins (OEP)"/>
    <property type="match status" value="1"/>
</dbReference>
<evidence type="ECO:0000313" key="2">
    <source>
        <dbReference type="Proteomes" id="UP001143307"/>
    </source>
</evidence>
<accession>A0ABT3SV01</accession>
<keyword evidence="2" id="KW-1185">Reference proteome</keyword>
<dbReference type="Proteomes" id="UP001143307">
    <property type="component" value="Unassembled WGS sequence"/>
</dbReference>
<protein>
    <submittedName>
        <fullName evidence="1">TolC family protein</fullName>
    </submittedName>
</protein>
<dbReference type="EMBL" id="SHNP01000002">
    <property type="protein sequence ID" value="MCX2973172.1"/>
    <property type="molecule type" value="Genomic_DNA"/>
</dbReference>
<organism evidence="1 2">
    <name type="scientific">Candidatus Seongchinamella marina</name>
    <dbReference type="NCBI Taxonomy" id="2518990"/>
    <lineage>
        <taxon>Bacteria</taxon>
        <taxon>Pseudomonadati</taxon>
        <taxon>Pseudomonadota</taxon>
        <taxon>Gammaproteobacteria</taxon>
        <taxon>Cellvibrionales</taxon>
        <taxon>Halieaceae</taxon>
        <taxon>Seongchinamella</taxon>
    </lineage>
</organism>
<dbReference type="PANTHER" id="PTHR30203:SF30">
    <property type="entry name" value="OUTER MEMBRANE PROTEIN-RELATED"/>
    <property type="match status" value="1"/>
</dbReference>
<dbReference type="PANTHER" id="PTHR30203">
    <property type="entry name" value="OUTER MEMBRANE CATION EFFLUX PROTEIN"/>
    <property type="match status" value="1"/>
</dbReference>
<reference evidence="1" key="1">
    <citation type="submission" date="2019-02" db="EMBL/GenBank/DDBJ databases">
        <authorList>
            <person name="Li S.-H."/>
        </authorList>
    </citation>
    <scope>NUCLEOTIDE SEQUENCE</scope>
    <source>
        <strain evidence="1">IMCC8485</strain>
    </source>
</reference>
<proteinExistence type="predicted"/>
<dbReference type="RefSeq" id="WP_279252123.1">
    <property type="nucleotide sequence ID" value="NZ_SHNP01000002.1"/>
</dbReference>
<comment type="caution">
    <text evidence="1">The sequence shown here is derived from an EMBL/GenBank/DDBJ whole genome shotgun (WGS) entry which is preliminary data.</text>
</comment>
<sequence>MEWIINQYPGIRLTAVARIICGLGLMLLPLASHGGMSINDAIQLAQDNDPWLQGSVHREQALHAQSTAAGAMPDPMVNLGFANLPTDSFDFDQEAMTQFKVGVTQTLSRGETLGLKQRQLAVMGTQQPLQRQNRKARVAVSVSHLWLDAYQAKHTIDLIEDDRALFEQLVDVAESSYATAVGKTRQTDLVRAQLELTRIEDRLSVLHERLEMSLAKLGEWLMAAPTAASGEWHNLATENFVIPEQLPEITLGRPALLNTHHKPDLREIASNLISHPAIVSLDLKIDASATGIKIAEQKYKPQWKLNASYGYRDDDPYGVARSDFFSVGFSFDVPLFTSNRQDQQVQSAAAMTEAIRTERALLLRSMVSSFETQRSRLLRLEDRRALYQTRLLKEIQDQADASLTAYTNEEGDFAEVVRSHIAELNARIDAFNIDVDRLKTIAQLNYFFAEARFKPAGERT</sequence>
<gene>
    <name evidence="1" type="ORF">EYC87_06170</name>
</gene>